<name>D4HZM7_ERWAC</name>
<reference evidence="1 2" key="1">
    <citation type="journal article" date="2010" name="Mol. Plant Microbe Interact.">
        <title>Complete genome sequence of the fire blight pathogen Erwinia amylovora CFBP 1430 and comparison to other Erwinia spp.</title>
        <authorList>
            <person name="Smits T.H."/>
            <person name="Rezzonico F."/>
            <person name="Kamber T."/>
            <person name="Blom J."/>
            <person name="Goesmann A."/>
            <person name="Frey J.E."/>
            <person name="Duffy B."/>
        </authorList>
    </citation>
    <scope>NUCLEOTIDE SEQUENCE [LARGE SCALE GENOMIC DNA]</scope>
    <source>
        <strain evidence="2">CFBP1430</strain>
    </source>
</reference>
<evidence type="ECO:0000313" key="1">
    <source>
        <dbReference type="EMBL" id="CBA20220.1"/>
    </source>
</evidence>
<organism evidence="1 2">
    <name type="scientific">Erwinia amylovora (strain CFBP1430)</name>
    <dbReference type="NCBI Taxonomy" id="665029"/>
    <lineage>
        <taxon>Bacteria</taxon>
        <taxon>Pseudomonadati</taxon>
        <taxon>Pseudomonadota</taxon>
        <taxon>Gammaproteobacteria</taxon>
        <taxon>Enterobacterales</taxon>
        <taxon>Erwiniaceae</taxon>
        <taxon>Erwinia</taxon>
    </lineage>
</organism>
<dbReference type="KEGG" id="eam:EAMY_1270"/>
<dbReference type="AlphaFoldDB" id="D4HZM7"/>
<sequence length="334" mass="38427">MNKVNNSNNAYRSQVKNNCENTLSELSLSMSEFFPVEIIEKIFYDNFDNREELLTGLKYCFARKLLDSKSYTSFLTAAEINNKFINLLVLAKNRGGDKIDDFAWHELNQVADFRLPNLFSCLNMCNVRSIISVICIQARRKRLKSDPFSEKLYQLLLNLITKVSPPYDNIEINSFLREAAFDERLYELIYDYMVSSDIKVCKRSVSTAMRASNIVKGTAQKIVIHADKNDLLEGINLLKKRHLDSDNQQHFLNLDSVLKKRAAPPYSFYNIHTNKGKTISNVIKRHCSGDKKLLALLENLKALAKDDPGPHLEMTQRVVRKLTQQGLLQPRNQD</sequence>
<dbReference type="PATRIC" id="fig|665029.3.peg.1238"/>
<protein>
    <submittedName>
        <fullName evidence="1">Uncharacterized protein</fullName>
    </submittedName>
</protein>
<dbReference type="EMBL" id="FN434113">
    <property type="protein sequence ID" value="CBA20220.1"/>
    <property type="molecule type" value="Genomic_DNA"/>
</dbReference>
<dbReference type="Proteomes" id="UP000001841">
    <property type="component" value="Chromosome"/>
</dbReference>
<dbReference type="HOGENOM" id="CLU_911347_0_0_6"/>
<evidence type="ECO:0000313" key="2">
    <source>
        <dbReference type="Proteomes" id="UP000001841"/>
    </source>
</evidence>
<accession>D4HZM7</accession>
<proteinExistence type="predicted"/>
<gene>
    <name evidence="1" type="ordered locus">EAMY_1270</name>
</gene>